<accession>Q8FR89</accession>
<feature type="transmembrane region" description="Helical" evidence="2">
    <location>
        <begin position="26"/>
        <end position="47"/>
    </location>
</feature>
<name>Q8FR89_COREF</name>
<keyword evidence="2" id="KW-0472">Membrane</keyword>
<proteinExistence type="predicted"/>
<sequence>MDSRGTVKPMDKRDEPGKTGSFSSGLFKFGVFIVLAGSLLLVLRLILGVTSTLGIVSNLLLILSGVFLAWKPFMDNRKRGQLSQD</sequence>
<feature type="region of interest" description="Disordered" evidence="1">
    <location>
        <begin position="1"/>
        <end position="24"/>
    </location>
</feature>
<evidence type="ECO:0000313" key="4">
    <source>
        <dbReference type="Proteomes" id="UP000001409"/>
    </source>
</evidence>
<dbReference type="eggNOG" id="ENOG5031MZA">
    <property type="taxonomic scope" value="Bacteria"/>
</dbReference>
<keyword evidence="2" id="KW-1133">Transmembrane helix</keyword>
<evidence type="ECO:0000256" key="2">
    <source>
        <dbReference type="SAM" id="Phobius"/>
    </source>
</evidence>
<dbReference type="KEGG" id="cef:CE0872"/>
<evidence type="ECO:0000313" key="3">
    <source>
        <dbReference type="EMBL" id="BAC17682.1"/>
    </source>
</evidence>
<dbReference type="Proteomes" id="UP000001409">
    <property type="component" value="Chromosome"/>
</dbReference>
<dbReference type="STRING" id="196164.gene:10741276"/>
<dbReference type="EMBL" id="BA000035">
    <property type="protein sequence ID" value="BAC17682.1"/>
    <property type="molecule type" value="Genomic_DNA"/>
</dbReference>
<protein>
    <submittedName>
        <fullName evidence="3">Uncharacterized protein</fullName>
    </submittedName>
</protein>
<keyword evidence="4" id="KW-1185">Reference proteome</keyword>
<evidence type="ECO:0000256" key="1">
    <source>
        <dbReference type="SAM" id="MobiDB-lite"/>
    </source>
</evidence>
<feature type="transmembrane region" description="Helical" evidence="2">
    <location>
        <begin position="53"/>
        <end position="70"/>
    </location>
</feature>
<organism evidence="3 4">
    <name type="scientific">Corynebacterium efficiens (strain DSM 44549 / YS-314 / AJ 12310 / JCM 11189 / NBRC 100395)</name>
    <dbReference type="NCBI Taxonomy" id="196164"/>
    <lineage>
        <taxon>Bacteria</taxon>
        <taxon>Bacillati</taxon>
        <taxon>Actinomycetota</taxon>
        <taxon>Actinomycetes</taxon>
        <taxon>Mycobacteriales</taxon>
        <taxon>Corynebacteriaceae</taxon>
        <taxon>Corynebacterium</taxon>
    </lineage>
</organism>
<dbReference type="AlphaFoldDB" id="Q8FR89"/>
<reference evidence="3 4" key="1">
    <citation type="journal article" date="2003" name="Genome Res.">
        <title>Comparative complete genome sequence analysis of the amino acid replacements responsible for the thermostability of Corynebacterium efficiens.</title>
        <authorList>
            <person name="Nishio Y."/>
            <person name="Nakamura Y."/>
            <person name="Kawarabayasi Y."/>
            <person name="Usuda Y."/>
            <person name="Kimura E."/>
            <person name="Sugimoto S."/>
            <person name="Matsui K."/>
            <person name="Yamagishi A."/>
            <person name="Kikuchi H."/>
            <person name="Ikeo K."/>
            <person name="Gojobori T."/>
        </authorList>
    </citation>
    <scope>NUCLEOTIDE SEQUENCE [LARGE SCALE GENOMIC DNA]</scope>
    <source>
        <strain evidence="4">DSM 44549 / YS-314 / AJ 12310 / JCM 11189 / NBRC 100395</strain>
    </source>
</reference>
<feature type="compositionally biased region" description="Basic and acidic residues" evidence="1">
    <location>
        <begin position="1"/>
        <end position="17"/>
    </location>
</feature>
<keyword evidence="2" id="KW-0812">Transmembrane</keyword>
<dbReference type="HOGENOM" id="CLU_2664837_0_0_11"/>